<dbReference type="InterPro" id="IPR011604">
    <property type="entry name" value="PDDEXK-like_dom_sf"/>
</dbReference>
<reference evidence="2 3" key="1">
    <citation type="submission" date="2013-12" db="EMBL/GenBank/DDBJ databases">
        <title>Genome and proteome characterization of Caldibacillus debilis GB1 derived from a cellulolytic aero-tolerant co-culture.</title>
        <authorList>
            <person name="Wushke S.T."/>
            <person name="Zhang X."/>
            <person name="Fristensky B."/>
            <person name="Wilkins J.A."/>
            <person name="Levin D.B."/>
            <person name="Sparling R."/>
        </authorList>
    </citation>
    <scope>NUCLEOTIDE SEQUENCE [LARGE SCALE GENOMIC DNA]</scope>
    <source>
        <strain evidence="2 3">GB1</strain>
    </source>
</reference>
<dbReference type="EMBL" id="AZRV01000006">
    <property type="protein sequence ID" value="RKO63532.1"/>
    <property type="molecule type" value="Genomic_DNA"/>
</dbReference>
<sequence length="273" mass="32088">MTTKSKPKKMDLNKENYHSIEADKQYMSVSQFHSFRQCEAKTMAILNGEYKEPETNALLVGSYIHAAFEGEEAFAKFIEEHNGAIFKTRGNGKYADFEMADKMIETLKNDPFAMFALTGEKEQIYTANLWGVDWKIKVDNINHQHKFFSDLKTTPDLHKRYWSDKYETWVSFVEAWDYVLQMAVYRLVLQEALGEKYTPYIVAVTKENPPNKAVLHFDESRFDFEYDYIETFIERIIKVKTGEIEPNRCEKCEYCRMTKKLNNTIEIGELIYA</sequence>
<comment type="caution">
    <text evidence="2">The sequence shown here is derived from an EMBL/GenBank/DDBJ whole genome shotgun (WGS) entry which is preliminary data.</text>
</comment>
<dbReference type="Pfam" id="PF12684">
    <property type="entry name" value="DUF3799"/>
    <property type="match status" value="1"/>
</dbReference>
<evidence type="ECO:0000259" key="1">
    <source>
        <dbReference type="Pfam" id="PF12684"/>
    </source>
</evidence>
<feature type="domain" description="Putative exodeoxyribonuclease 8 PDDEXK-like" evidence="1">
    <location>
        <begin position="28"/>
        <end position="257"/>
    </location>
</feature>
<organism evidence="2 3">
    <name type="scientific">Caldibacillus debilis GB1</name>
    <dbReference type="NCBI Taxonomy" id="1339248"/>
    <lineage>
        <taxon>Bacteria</taxon>
        <taxon>Bacillati</taxon>
        <taxon>Bacillota</taxon>
        <taxon>Bacilli</taxon>
        <taxon>Bacillales</taxon>
        <taxon>Bacillaceae</taxon>
        <taxon>Caldibacillus</taxon>
    </lineage>
</organism>
<keyword evidence="3" id="KW-1185">Reference proteome</keyword>
<dbReference type="RefSeq" id="WP_259462684.1">
    <property type="nucleotide sequence ID" value="NZ_AZRV01000006.1"/>
</dbReference>
<evidence type="ECO:0000313" key="2">
    <source>
        <dbReference type="EMBL" id="RKO63532.1"/>
    </source>
</evidence>
<proteinExistence type="predicted"/>
<dbReference type="Gene3D" id="3.90.320.10">
    <property type="match status" value="1"/>
</dbReference>
<protein>
    <recommendedName>
        <fullName evidence="1">Putative exodeoxyribonuclease 8 PDDEXK-like domain-containing protein</fullName>
    </recommendedName>
</protein>
<dbReference type="AlphaFoldDB" id="A0A420VIM3"/>
<dbReference type="InterPro" id="IPR024432">
    <property type="entry name" value="Put_RecE_PDDEXK-like_dom"/>
</dbReference>
<gene>
    <name evidence="2" type="ORF">Cdeb_02795</name>
</gene>
<dbReference type="Proteomes" id="UP000286235">
    <property type="component" value="Unassembled WGS sequence"/>
</dbReference>
<accession>A0A420VIM3</accession>
<evidence type="ECO:0000313" key="3">
    <source>
        <dbReference type="Proteomes" id="UP000286235"/>
    </source>
</evidence>
<name>A0A420VIM3_9BACI</name>